<evidence type="ECO:0000256" key="1">
    <source>
        <dbReference type="ARBA" id="ARBA00022737"/>
    </source>
</evidence>
<dbReference type="Proteomes" id="UP000723463">
    <property type="component" value="Unassembled WGS sequence"/>
</dbReference>
<accession>A0A9P6F216</accession>
<dbReference type="AlphaFoldDB" id="A0A9P6F216"/>
<evidence type="ECO:0008006" key="8">
    <source>
        <dbReference type="Google" id="ProtNLM"/>
    </source>
</evidence>
<protein>
    <recommendedName>
        <fullName evidence="8">Galactose oxidase</fullName>
    </recommendedName>
</protein>
<dbReference type="GO" id="GO:0019760">
    <property type="term" value="P:glucosinolate metabolic process"/>
    <property type="evidence" value="ECO:0007669"/>
    <property type="project" value="UniProtKB-ARBA"/>
</dbReference>
<keyword evidence="4" id="KW-1133">Transmembrane helix</keyword>
<dbReference type="InterPro" id="IPR015915">
    <property type="entry name" value="Kelch-typ_b-propeller"/>
</dbReference>
<feature type="region of interest" description="Disordered" evidence="3">
    <location>
        <begin position="343"/>
        <end position="379"/>
    </location>
</feature>
<keyword evidence="7" id="KW-1185">Reference proteome</keyword>
<dbReference type="EMBL" id="JAAAXW010000177">
    <property type="protein sequence ID" value="KAF9541107.1"/>
    <property type="molecule type" value="Genomic_DNA"/>
</dbReference>
<dbReference type="Gene3D" id="2.120.10.80">
    <property type="entry name" value="Kelch-type beta propeller"/>
    <property type="match status" value="1"/>
</dbReference>
<keyword evidence="1" id="KW-0677">Repeat</keyword>
<dbReference type="SUPFAM" id="SSF117281">
    <property type="entry name" value="Kelch motif"/>
    <property type="match status" value="1"/>
</dbReference>
<comment type="caution">
    <text evidence="6">The sequence shown here is derived from an EMBL/GenBank/DDBJ whole genome shotgun (WGS) entry which is preliminary data.</text>
</comment>
<feature type="compositionally biased region" description="Polar residues" evidence="3">
    <location>
        <begin position="354"/>
        <end position="369"/>
    </location>
</feature>
<evidence type="ECO:0000313" key="7">
    <source>
        <dbReference type="Proteomes" id="UP000723463"/>
    </source>
</evidence>
<dbReference type="Pfam" id="PF24681">
    <property type="entry name" value="Kelch_KLHDC2_KLHL20_DRC7"/>
    <property type="match status" value="1"/>
</dbReference>
<keyword evidence="4" id="KW-0472">Membrane</keyword>
<feature type="compositionally biased region" description="Basic and acidic residues" evidence="3">
    <location>
        <begin position="419"/>
        <end position="429"/>
    </location>
</feature>
<keyword evidence="4" id="KW-0812">Transmembrane</keyword>
<evidence type="ECO:0000256" key="3">
    <source>
        <dbReference type="SAM" id="MobiDB-lite"/>
    </source>
</evidence>
<dbReference type="InterPro" id="IPR011043">
    <property type="entry name" value="Gal_Oxase/kelch_b-propeller"/>
</dbReference>
<evidence type="ECO:0000256" key="2">
    <source>
        <dbReference type="ARBA" id="ARBA00023004"/>
    </source>
</evidence>
<gene>
    <name evidence="6" type="ORF">EC957_003388</name>
</gene>
<feature type="compositionally biased region" description="Low complexity" evidence="3">
    <location>
        <begin position="492"/>
        <end position="509"/>
    </location>
</feature>
<feature type="transmembrane region" description="Helical" evidence="4">
    <location>
        <begin position="383"/>
        <end position="404"/>
    </location>
</feature>
<name>A0A9P6F216_9FUNG</name>
<evidence type="ECO:0000256" key="4">
    <source>
        <dbReference type="SAM" id="Phobius"/>
    </source>
</evidence>
<feature type="region of interest" description="Disordered" evidence="3">
    <location>
        <begin position="409"/>
        <end position="533"/>
    </location>
</feature>
<proteinExistence type="predicted"/>
<feature type="compositionally biased region" description="Pro residues" evidence="3">
    <location>
        <begin position="510"/>
        <end position="522"/>
    </location>
</feature>
<dbReference type="SUPFAM" id="SSF50965">
    <property type="entry name" value="Galactose oxidase, central domain"/>
    <property type="match status" value="1"/>
</dbReference>
<reference evidence="6" key="1">
    <citation type="journal article" date="2020" name="Fungal Divers.">
        <title>Resolving the Mortierellaceae phylogeny through synthesis of multi-gene phylogenetics and phylogenomics.</title>
        <authorList>
            <person name="Vandepol N."/>
            <person name="Liber J."/>
            <person name="Desiro A."/>
            <person name="Na H."/>
            <person name="Kennedy M."/>
            <person name="Barry K."/>
            <person name="Grigoriev I.V."/>
            <person name="Miller A.N."/>
            <person name="O'Donnell K."/>
            <person name="Stajich J.E."/>
            <person name="Bonito G."/>
        </authorList>
    </citation>
    <scope>NUCLEOTIDE SEQUENCE</scope>
    <source>
        <strain evidence="6">NRRL 2591</strain>
    </source>
</reference>
<evidence type="ECO:0000313" key="6">
    <source>
        <dbReference type="EMBL" id="KAF9541107.1"/>
    </source>
</evidence>
<feature type="compositionally biased region" description="Polar residues" evidence="3">
    <location>
        <begin position="450"/>
        <end position="463"/>
    </location>
</feature>
<feature type="chain" id="PRO_5040233202" description="Galactose oxidase" evidence="5">
    <location>
        <begin position="31"/>
        <end position="621"/>
    </location>
</feature>
<organism evidence="6 7">
    <name type="scientific">Mortierella hygrophila</name>
    <dbReference type="NCBI Taxonomy" id="979708"/>
    <lineage>
        <taxon>Eukaryota</taxon>
        <taxon>Fungi</taxon>
        <taxon>Fungi incertae sedis</taxon>
        <taxon>Mucoromycota</taxon>
        <taxon>Mortierellomycotina</taxon>
        <taxon>Mortierellomycetes</taxon>
        <taxon>Mortierellales</taxon>
        <taxon>Mortierellaceae</taxon>
        <taxon>Mortierella</taxon>
    </lineage>
</organism>
<keyword evidence="5" id="KW-0732">Signal</keyword>
<dbReference type="PANTHER" id="PTHR47435:SF4">
    <property type="entry name" value="KELCH REPEAT PROTEIN (AFU_ORTHOLOGUE AFUA_5G12780)"/>
    <property type="match status" value="1"/>
</dbReference>
<dbReference type="PANTHER" id="PTHR47435">
    <property type="entry name" value="KELCH REPEAT PROTEIN (AFU_ORTHOLOGUE AFUA_5G12780)"/>
    <property type="match status" value="1"/>
</dbReference>
<feature type="signal peptide" evidence="5">
    <location>
        <begin position="1"/>
        <end position="30"/>
    </location>
</feature>
<sequence length="621" mass="66868">MCVPSHLPQQLRTVAWLLGTISLLAHLVSAQAPALVCCMAYTTINENTFFIQGGLLITGPGTSSSNISQFYSLDLTQPTWNTLNPPWKPLTYPTTLTSTSGHSMSVAKDNSGFTMWMYPNLVATYTIGSNSWAQVLPTPPATLFTGSDLQAATDPTSGLVYLPGAAGTPNSMSVYSSSTGMAASVPMAPTLVAAGSFYSFIWSQIRKSFIYYGGNAATPNPFFEFSPSAGKWTSMPIAGSITPPFQMRSCMVSAYNGTKILLFGGNTDTTQSVDSLYILDVQTMTWTQADSSLDARSDMACSVSGDNFIVWGGYKRFPGNPYLPASATPLIYNIHLGKWTTTYTRGSNPPAPVTTGTGKPNPSLTGNDDPNNKDGGGGGSNGAAIGGAVAGVVVVAAIIAFFVVRRRRQHPTHQPINTKDPETTARHDPASPSTGNNYIEPGHKGEHHQMQSTQYQDPHNSPQYYHDPRSIQHYQDPHISAPYSPLNEHESYPSPIQQSYPSVPQTASYYPPPPPLGSPPPSTSSHTISKDAQDHIRQLEHQISLGEKQLAATTQYNKSSNNPQYNPGYSEIQPMSPVRGPQGTGIPVVPEPTSAADHRELARKIESMHAELQNLQSQLKL</sequence>
<keyword evidence="2" id="KW-0408">Iron</keyword>
<evidence type="ECO:0000256" key="5">
    <source>
        <dbReference type="SAM" id="SignalP"/>
    </source>
</evidence>